<keyword evidence="6" id="KW-1185">Reference proteome</keyword>
<dbReference type="Gene3D" id="3.20.20.450">
    <property type="entry name" value="EAL domain"/>
    <property type="match status" value="1"/>
</dbReference>
<name>A0A1H7NCU0_9GAMM</name>
<dbReference type="SMART" id="SM00052">
    <property type="entry name" value="EAL"/>
    <property type="match status" value="1"/>
</dbReference>
<dbReference type="InterPro" id="IPR035965">
    <property type="entry name" value="PAS-like_dom_sf"/>
</dbReference>
<dbReference type="PANTHER" id="PTHR33121:SF23">
    <property type="entry name" value="CYCLIC DI-GMP PHOSPHODIESTERASE PDEB"/>
    <property type="match status" value="1"/>
</dbReference>
<feature type="domain" description="EAL" evidence="3">
    <location>
        <begin position="447"/>
        <end position="698"/>
    </location>
</feature>
<accession>A0A1H7NCU0</accession>
<dbReference type="SMART" id="SM00267">
    <property type="entry name" value="GGDEF"/>
    <property type="match status" value="1"/>
</dbReference>
<evidence type="ECO:0000313" key="5">
    <source>
        <dbReference type="EMBL" id="SEL20785.1"/>
    </source>
</evidence>
<evidence type="ECO:0000259" key="2">
    <source>
        <dbReference type="PROSITE" id="PS50110"/>
    </source>
</evidence>
<dbReference type="SUPFAM" id="SSF141868">
    <property type="entry name" value="EAL domain-like"/>
    <property type="match status" value="1"/>
</dbReference>
<dbReference type="SUPFAM" id="SSF55073">
    <property type="entry name" value="Nucleotide cyclase"/>
    <property type="match status" value="1"/>
</dbReference>
<feature type="domain" description="GGDEF" evidence="4">
    <location>
        <begin position="302"/>
        <end position="436"/>
    </location>
</feature>
<dbReference type="EMBL" id="FOAA01000011">
    <property type="protein sequence ID" value="SEL20785.1"/>
    <property type="molecule type" value="Genomic_DNA"/>
</dbReference>
<dbReference type="Gene3D" id="3.30.450.20">
    <property type="entry name" value="PAS domain"/>
    <property type="match status" value="1"/>
</dbReference>
<dbReference type="RefSeq" id="WP_090254173.1">
    <property type="nucleotide sequence ID" value="NZ_FOAA01000011.1"/>
</dbReference>
<dbReference type="PROSITE" id="PS50110">
    <property type="entry name" value="RESPONSE_REGULATORY"/>
    <property type="match status" value="1"/>
</dbReference>
<dbReference type="InterPro" id="IPR050706">
    <property type="entry name" value="Cyclic-di-GMP_PDE-like"/>
</dbReference>
<dbReference type="CDD" id="cd00130">
    <property type="entry name" value="PAS"/>
    <property type="match status" value="1"/>
</dbReference>
<dbReference type="InterPro" id="IPR000160">
    <property type="entry name" value="GGDEF_dom"/>
</dbReference>
<dbReference type="Pfam" id="PF00990">
    <property type="entry name" value="GGDEF"/>
    <property type="match status" value="1"/>
</dbReference>
<dbReference type="InterPro" id="IPR001789">
    <property type="entry name" value="Sig_transdc_resp-reg_receiver"/>
</dbReference>
<dbReference type="Gene3D" id="3.30.70.270">
    <property type="match status" value="1"/>
</dbReference>
<dbReference type="Gene3D" id="3.40.50.2300">
    <property type="match status" value="1"/>
</dbReference>
<protein>
    <submittedName>
        <fullName evidence="5">PAS domain S-box-containing protein/diguanylate cyclase (GGDEF) domain-containing protein</fullName>
    </submittedName>
</protein>
<dbReference type="Pfam" id="PF00072">
    <property type="entry name" value="Response_reg"/>
    <property type="match status" value="1"/>
</dbReference>
<evidence type="ECO:0000256" key="1">
    <source>
        <dbReference type="PROSITE-ProRule" id="PRU00169"/>
    </source>
</evidence>
<dbReference type="InterPro" id="IPR000014">
    <property type="entry name" value="PAS"/>
</dbReference>
<comment type="caution">
    <text evidence="1">Lacks conserved residue(s) required for the propagation of feature annotation.</text>
</comment>
<reference evidence="6" key="1">
    <citation type="submission" date="2016-10" db="EMBL/GenBank/DDBJ databases">
        <authorList>
            <person name="Varghese N."/>
            <person name="Submissions S."/>
        </authorList>
    </citation>
    <scope>NUCLEOTIDE SEQUENCE [LARGE SCALE GENOMIC DNA]</scope>
    <source>
        <strain evidence="6">DSM 241</strain>
    </source>
</reference>
<dbReference type="SUPFAM" id="SSF55785">
    <property type="entry name" value="PYP-like sensor domain (PAS domain)"/>
    <property type="match status" value="1"/>
</dbReference>
<dbReference type="Pfam" id="PF00563">
    <property type="entry name" value="EAL"/>
    <property type="match status" value="1"/>
</dbReference>
<dbReference type="Pfam" id="PF13188">
    <property type="entry name" value="PAS_8"/>
    <property type="match status" value="1"/>
</dbReference>
<dbReference type="SMART" id="SM00448">
    <property type="entry name" value="REC"/>
    <property type="match status" value="1"/>
</dbReference>
<dbReference type="InterPro" id="IPR001633">
    <property type="entry name" value="EAL_dom"/>
</dbReference>
<dbReference type="OrthoDB" id="7052318at2"/>
<dbReference type="InterPro" id="IPR029787">
    <property type="entry name" value="Nucleotide_cyclase"/>
</dbReference>
<dbReference type="SUPFAM" id="SSF52172">
    <property type="entry name" value="CheY-like"/>
    <property type="match status" value="1"/>
</dbReference>
<dbReference type="InterPro" id="IPR035919">
    <property type="entry name" value="EAL_sf"/>
</dbReference>
<dbReference type="PANTHER" id="PTHR33121">
    <property type="entry name" value="CYCLIC DI-GMP PHOSPHODIESTERASE PDEF"/>
    <property type="match status" value="1"/>
</dbReference>
<dbReference type="STRING" id="1396821.SAMN05444515_11175"/>
<dbReference type="CDD" id="cd01948">
    <property type="entry name" value="EAL"/>
    <property type="match status" value="1"/>
</dbReference>
<dbReference type="PROSITE" id="PS50887">
    <property type="entry name" value="GGDEF"/>
    <property type="match status" value="1"/>
</dbReference>
<evidence type="ECO:0000259" key="3">
    <source>
        <dbReference type="PROSITE" id="PS50883"/>
    </source>
</evidence>
<dbReference type="NCBIfam" id="TIGR00254">
    <property type="entry name" value="GGDEF"/>
    <property type="match status" value="1"/>
</dbReference>
<dbReference type="InterPro" id="IPR043128">
    <property type="entry name" value="Rev_trsase/Diguanyl_cyclase"/>
</dbReference>
<dbReference type="PROSITE" id="PS50883">
    <property type="entry name" value="EAL"/>
    <property type="match status" value="1"/>
</dbReference>
<proteinExistence type="predicted"/>
<dbReference type="GO" id="GO:0000160">
    <property type="term" value="P:phosphorelay signal transduction system"/>
    <property type="evidence" value="ECO:0007669"/>
    <property type="project" value="InterPro"/>
</dbReference>
<dbReference type="Proteomes" id="UP000199256">
    <property type="component" value="Unassembled WGS sequence"/>
</dbReference>
<dbReference type="CDD" id="cd01949">
    <property type="entry name" value="GGDEF"/>
    <property type="match status" value="1"/>
</dbReference>
<dbReference type="InterPro" id="IPR011006">
    <property type="entry name" value="CheY-like_superfamily"/>
</dbReference>
<feature type="domain" description="Response regulatory" evidence="2">
    <location>
        <begin position="6"/>
        <end position="121"/>
    </location>
</feature>
<evidence type="ECO:0000259" key="4">
    <source>
        <dbReference type="PROSITE" id="PS50887"/>
    </source>
</evidence>
<sequence>MENIIRLLIIDDDLNDAEMMVSTLKSAGFAVRPERAEDEEELHEKLRSHTPDVIICTLNHPSLTLAKVVKANKSMGRHAPIVAVATSPDVDVVDCMEMGAHDMVQKNRLDHLRYVVTRAAEFQRQWRRLKTYESGLRDTERRCKTLLDSSRDAIAYVHEGMHTYANTSYLELFGYSHLDDIEGIPLMDMVSRENQQALKDFLRAYERNRGQDQETSDPKPLDLQIRTAGGESLAVQMEFSPATIDGEPCTQILIRNRTSNTRELEKQLNYLAQRDLITGLYNRQYFMERLQDAFSKATQGNGNASLIELRIDRFSSIRDTVGVAGGDLVLGDIGKLLEEVCAEDDIVARFDGEAFAILTRQWESETLERFTHGILETIANHICDVEGRSLTCTASMGVAQIDENAPDMNELLSRAQKACQQAAREGNGHHVVIYRPKEREMTQKQLDETWTARISEAIRDNRLHLLYQPVVSLHGESGERYEVFMRLLDENGEAISPAHFMPSAERTDMAKALDRWVINHAVQRLAAQRKDGHETLFFIKITAGSLHDPGMLPWIMERLKEYRIPAECVVFELKENTVVAYLKQAKEFAKALKSVHCQLALEDFGNGLNPFQVLNHFPADYLKVDASFTKNLHSSEENQKAMRQITDTAHSQNRLILAQQVEDANSLSILWGLGINYIQGNFLQPPSENLEYDFSTMG</sequence>
<gene>
    <name evidence="5" type="ORF">SAMN05444515_11175</name>
</gene>
<organism evidence="5 6">
    <name type="scientific">Ectothiorhodospira marina</name>
    <dbReference type="NCBI Taxonomy" id="1396821"/>
    <lineage>
        <taxon>Bacteria</taxon>
        <taxon>Pseudomonadati</taxon>
        <taxon>Pseudomonadota</taxon>
        <taxon>Gammaproteobacteria</taxon>
        <taxon>Chromatiales</taxon>
        <taxon>Ectothiorhodospiraceae</taxon>
        <taxon>Ectothiorhodospira</taxon>
    </lineage>
</organism>
<dbReference type="NCBIfam" id="TIGR00229">
    <property type="entry name" value="sensory_box"/>
    <property type="match status" value="1"/>
</dbReference>
<dbReference type="CDD" id="cd00156">
    <property type="entry name" value="REC"/>
    <property type="match status" value="1"/>
</dbReference>
<evidence type="ECO:0000313" key="6">
    <source>
        <dbReference type="Proteomes" id="UP000199256"/>
    </source>
</evidence>
<dbReference type="AlphaFoldDB" id="A0A1H7NCU0"/>
<dbReference type="GO" id="GO:0071111">
    <property type="term" value="F:cyclic-guanylate-specific phosphodiesterase activity"/>
    <property type="evidence" value="ECO:0007669"/>
    <property type="project" value="InterPro"/>
</dbReference>